<dbReference type="NCBIfam" id="TIGR01161">
    <property type="entry name" value="purK"/>
    <property type="match status" value="1"/>
</dbReference>
<dbReference type="OrthoDB" id="9804625at2"/>
<dbReference type="UniPathway" id="UPA00074">
    <property type="reaction ID" value="UER00942"/>
</dbReference>
<dbReference type="Gene3D" id="3.30.470.20">
    <property type="entry name" value="ATP-grasp fold, B domain"/>
    <property type="match status" value="1"/>
</dbReference>
<dbReference type="PANTHER" id="PTHR11609:SF5">
    <property type="entry name" value="PHOSPHORIBOSYLAMINOIMIDAZOLE CARBOXYLASE"/>
    <property type="match status" value="1"/>
</dbReference>
<feature type="binding site" evidence="4">
    <location>
        <position position="148"/>
    </location>
    <ligand>
        <name>ATP</name>
        <dbReference type="ChEBI" id="CHEBI:30616"/>
    </ligand>
</feature>
<feature type="domain" description="ATP-grasp" evidence="6">
    <location>
        <begin position="112"/>
        <end position="299"/>
    </location>
</feature>
<evidence type="ECO:0000313" key="7">
    <source>
        <dbReference type="EMBL" id="OWZ84747.1"/>
    </source>
</evidence>
<dbReference type="Pfam" id="PF22660">
    <property type="entry name" value="RS_preATP-grasp-like"/>
    <property type="match status" value="1"/>
</dbReference>
<dbReference type="InterPro" id="IPR054350">
    <property type="entry name" value="PurT/PurK_preATP-grasp"/>
</dbReference>
<dbReference type="GO" id="GO:0004638">
    <property type="term" value="F:phosphoribosylaminoimidazole carboxylase activity"/>
    <property type="evidence" value="ECO:0007669"/>
    <property type="project" value="InterPro"/>
</dbReference>
<dbReference type="InterPro" id="IPR040686">
    <property type="entry name" value="PurK_C"/>
</dbReference>
<proteinExistence type="inferred from homology"/>
<accession>A0A226C2W4</accession>
<dbReference type="GO" id="GO:0046872">
    <property type="term" value="F:metal ion binding"/>
    <property type="evidence" value="ECO:0007669"/>
    <property type="project" value="InterPro"/>
</dbReference>
<keyword evidence="4 5" id="KW-0436">Ligase</keyword>
<keyword evidence="8" id="KW-1185">Reference proteome</keyword>
<dbReference type="InterPro" id="IPR003135">
    <property type="entry name" value="ATP-grasp_carboxylate-amine"/>
</dbReference>
<dbReference type="AlphaFoldDB" id="A0A226C2W4"/>
<keyword evidence="3 4" id="KW-0067">ATP-binding</keyword>
<dbReference type="GO" id="GO:0034028">
    <property type="term" value="F:5-(carboxyamino)imidazole ribonucleotide synthase activity"/>
    <property type="evidence" value="ECO:0007669"/>
    <property type="project" value="UniProtKB-UniRule"/>
</dbReference>
<evidence type="ECO:0000313" key="8">
    <source>
        <dbReference type="Proteomes" id="UP000214588"/>
    </source>
</evidence>
<dbReference type="EMBL" id="NIQC01000002">
    <property type="protein sequence ID" value="OWZ84747.1"/>
    <property type="molecule type" value="Genomic_DNA"/>
</dbReference>
<evidence type="ECO:0000256" key="5">
    <source>
        <dbReference type="RuleBase" id="RU361200"/>
    </source>
</evidence>
<dbReference type="Pfam" id="PF17769">
    <property type="entry name" value="PurK_C"/>
    <property type="match status" value="1"/>
</dbReference>
<evidence type="ECO:0000256" key="1">
    <source>
        <dbReference type="ARBA" id="ARBA00022741"/>
    </source>
</evidence>
<name>A0A226C2W4_9FIRM</name>
<dbReference type="Proteomes" id="UP000214588">
    <property type="component" value="Unassembled WGS sequence"/>
</dbReference>
<dbReference type="SUPFAM" id="SSF56059">
    <property type="entry name" value="Glutathione synthetase ATP-binding domain-like"/>
    <property type="match status" value="1"/>
</dbReference>
<dbReference type="InterPro" id="IPR011761">
    <property type="entry name" value="ATP-grasp"/>
</dbReference>
<evidence type="ECO:0000256" key="4">
    <source>
        <dbReference type="HAMAP-Rule" id="MF_01928"/>
    </source>
</evidence>
<evidence type="ECO:0000256" key="2">
    <source>
        <dbReference type="ARBA" id="ARBA00022755"/>
    </source>
</evidence>
<dbReference type="PANTHER" id="PTHR11609">
    <property type="entry name" value="PURINE BIOSYNTHESIS PROTEIN 6/7, PUR6/7"/>
    <property type="match status" value="1"/>
</dbReference>
<keyword evidence="1 4" id="KW-0547">Nucleotide-binding</keyword>
<dbReference type="Gene3D" id="3.30.1490.20">
    <property type="entry name" value="ATP-grasp fold, A domain"/>
    <property type="match status" value="1"/>
</dbReference>
<sequence length="378" mass="42387">MNYEPGITLGIVGGGQLGRMLTIKAKELGLMVVVLDPKANAPAAQLADKHIKAKFDDKSGYEKLHQNSDIITFEFEHISAENLKMLENQGAIVRPGANTLSKIQDKGIQKEMLQTLTEEELVPKFKVVTNKKQAISAIKEYGYPVMVKLCTGGYDGKGNFLLQDESEIEKLNDLLEKHNKLLIEEYIDFEKEVSVMAAINSKKEKVTFPLVENYHSKEILHVTKAPAEVSNTTHKLAAQKALEIIDFFDDPGIYGIEFFLLKDGRLLVNEIAPRVHNSGHYTIESCNICQFSIHLRSILGLPLVDPILEKKACMINLLGTFEGKLKIDDFNSLFEQPNAYLHLYGKDEVKFQRKMGHVTLTGDDCDELISKANKLNLL</sequence>
<dbReference type="SUPFAM" id="SSF51246">
    <property type="entry name" value="Rudiment single hybrid motif"/>
    <property type="match status" value="1"/>
</dbReference>
<dbReference type="InterPro" id="IPR016185">
    <property type="entry name" value="PreATP-grasp_dom_sf"/>
</dbReference>
<feature type="binding site" evidence="4">
    <location>
        <begin position="269"/>
        <end position="270"/>
    </location>
    <ligand>
        <name>ATP</name>
        <dbReference type="ChEBI" id="CHEBI:30616"/>
    </ligand>
</feature>
<dbReference type="RefSeq" id="WP_089022551.1">
    <property type="nucleotide sequence ID" value="NZ_NIQC01000002.1"/>
</dbReference>
<dbReference type="InterPro" id="IPR005875">
    <property type="entry name" value="PurK"/>
</dbReference>
<dbReference type="HAMAP" id="MF_01928">
    <property type="entry name" value="PurK"/>
    <property type="match status" value="1"/>
</dbReference>
<dbReference type="GO" id="GO:0006189">
    <property type="term" value="P:'de novo' IMP biosynthetic process"/>
    <property type="evidence" value="ECO:0007669"/>
    <property type="project" value="UniProtKB-UniRule"/>
</dbReference>
<comment type="caution">
    <text evidence="7">The sequence shown here is derived from an EMBL/GenBank/DDBJ whole genome shotgun (WGS) entry which is preliminary data.</text>
</comment>
<comment type="subunit">
    <text evidence="4 5">Homodimer.</text>
</comment>
<gene>
    <name evidence="4 5" type="primary">purK</name>
    <name evidence="7" type="ORF">CDO51_01635</name>
</gene>
<dbReference type="InterPro" id="IPR013815">
    <property type="entry name" value="ATP_grasp_subdomain_1"/>
</dbReference>
<reference evidence="7 8" key="1">
    <citation type="submission" date="2017-06" db="EMBL/GenBank/DDBJ databases">
        <title>Draft Genome Sequence of Natranaerobius trueperi halophilic, alkalithermophilic bacteria from soda lakes.</title>
        <authorList>
            <person name="Zhao B."/>
        </authorList>
    </citation>
    <scope>NUCLEOTIDE SEQUENCE [LARGE SCALE GENOMIC DNA]</scope>
    <source>
        <strain evidence="7 8">DSM 18760</strain>
    </source>
</reference>
<comment type="function">
    <text evidence="4">Catalyzes the ATP-dependent conversion of 5-aminoimidazole ribonucleotide (AIR) and HCO(3)(-) to N5-carboxyaminoimidazole ribonucleotide (N5-CAIR).</text>
</comment>
<comment type="catalytic activity">
    <reaction evidence="4 5">
        <text>5-amino-1-(5-phospho-beta-D-ribosyl)imidazole + hydrogencarbonate + ATP = 5-carboxyamino-1-(5-phospho-D-ribosyl)imidazole + ADP + phosphate + 2 H(+)</text>
        <dbReference type="Rhea" id="RHEA:19317"/>
        <dbReference type="ChEBI" id="CHEBI:15378"/>
        <dbReference type="ChEBI" id="CHEBI:17544"/>
        <dbReference type="ChEBI" id="CHEBI:30616"/>
        <dbReference type="ChEBI" id="CHEBI:43474"/>
        <dbReference type="ChEBI" id="CHEBI:58730"/>
        <dbReference type="ChEBI" id="CHEBI:137981"/>
        <dbReference type="ChEBI" id="CHEBI:456216"/>
        <dbReference type="EC" id="6.3.4.18"/>
    </reaction>
</comment>
<dbReference type="NCBIfam" id="NF004679">
    <property type="entry name" value="PRK06019.1-5"/>
    <property type="match status" value="1"/>
</dbReference>
<comment type="caution">
    <text evidence="4">Lacks conserved residue(s) required for the propagation of feature annotation.</text>
</comment>
<protein>
    <recommendedName>
        <fullName evidence="4 5">N5-carboxyaminoimidazole ribonucleotide synthase</fullName>
        <shortName evidence="4 5">N5-CAIR synthase</shortName>
        <ecNumber evidence="4 5">6.3.4.18</ecNumber>
    </recommendedName>
    <alternativeName>
        <fullName evidence="4 5">5-(carboxyamino)imidazole ribonucleotide synthetase</fullName>
    </alternativeName>
</protein>
<comment type="function">
    <text evidence="5">Catalyzes the ATP-dependent conversion of 5-aminoimidazole ribonucleotide (AIR) and HCO(3)- to N5-carboxyaminoimidazole ribonucleotide (N5-CAIR).</text>
</comment>
<feature type="binding site" evidence="4">
    <location>
        <position position="192"/>
    </location>
    <ligand>
        <name>ATP</name>
        <dbReference type="ChEBI" id="CHEBI:30616"/>
    </ligand>
</feature>
<dbReference type="EC" id="6.3.4.18" evidence="4 5"/>
<keyword evidence="2 4" id="KW-0658">Purine biosynthesis</keyword>
<dbReference type="GO" id="GO:0005524">
    <property type="term" value="F:ATP binding"/>
    <property type="evidence" value="ECO:0007669"/>
    <property type="project" value="UniProtKB-UniRule"/>
</dbReference>
<comment type="pathway">
    <text evidence="4 5">Purine metabolism; IMP biosynthesis via de novo pathway; 5-amino-1-(5-phospho-D-ribosyl)imidazole-4-carboxylate from 5-amino-1-(5-phospho-D-ribosyl)imidazole (N5-CAIR route): step 1/2.</text>
</comment>
<evidence type="ECO:0000256" key="3">
    <source>
        <dbReference type="ARBA" id="ARBA00022840"/>
    </source>
</evidence>
<dbReference type="Gene3D" id="3.40.50.20">
    <property type="match status" value="1"/>
</dbReference>
<organism evidence="7 8">
    <name type="scientific">Natranaerobius trueperi</name>
    <dbReference type="NCBI Taxonomy" id="759412"/>
    <lineage>
        <taxon>Bacteria</taxon>
        <taxon>Bacillati</taxon>
        <taxon>Bacillota</taxon>
        <taxon>Clostridia</taxon>
        <taxon>Natranaerobiales</taxon>
        <taxon>Natranaerobiaceae</taxon>
        <taxon>Natranaerobius</taxon>
    </lineage>
</organism>
<dbReference type="PROSITE" id="PS50975">
    <property type="entry name" value="ATP_GRASP"/>
    <property type="match status" value="1"/>
</dbReference>
<evidence type="ECO:0000259" key="6">
    <source>
        <dbReference type="PROSITE" id="PS50975"/>
    </source>
</evidence>
<dbReference type="Pfam" id="PF02222">
    <property type="entry name" value="ATP-grasp"/>
    <property type="match status" value="1"/>
</dbReference>
<feature type="binding site" evidence="4">
    <location>
        <position position="106"/>
    </location>
    <ligand>
        <name>ATP</name>
        <dbReference type="ChEBI" id="CHEBI:30616"/>
    </ligand>
</feature>
<dbReference type="InterPro" id="IPR011054">
    <property type="entry name" value="Rudment_hybrid_motif"/>
</dbReference>
<feature type="binding site" evidence="4">
    <location>
        <position position="215"/>
    </location>
    <ligand>
        <name>ATP</name>
        <dbReference type="ChEBI" id="CHEBI:30616"/>
    </ligand>
</feature>
<dbReference type="SUPFAM" id="SSF52440">
    <property type="entry name" value="PreATP-grasp domain"/>
    <property type="match status" value="1"/>
</dbReference>
<dbReference type="NCBIfam" id="NF004675">
    <property type="entry name" value="PRK06019.1-1"/>
    <property type="match status" value="1"/>
</dbReference>
<feature type="binding site" evidence="4">
    <location>
        <begin position="184"/>
        <end position="187"/>
    </location>
    <ligand>
        <name>ATP</name>
        <dbReference type="ChEBI" id="CHEBI:30616"/>
    </ligand>
</feature>
<comment type="similarity">
    <text evidence="4 5">Belongs to the PurK/PurT family.</text>
</comment>